<sequence length="79" mass="8921">MPGGRISAVMDALRRTKKRGTSRSNREAQIRAESSQRCERKVKEIDGETDQVKKWMHTREHTTEGILDARLAVATTSPV</sequence>
<feature type="compositionally biased region" description="Basic and acidic residues" evidence="1">
    <location>
        <begin position="24"/>
        <end position="35"/>
    </location>
</feature>
<dbReference type="WBParaSite" id="ECPE_0001056901-mRNA-1">
    <property type="protein sequence ID" value="ECPE_0001056901-mRNA-1"/>
    <property type="gene ID" value="ECPE_0001056901"/>
</dbReference>
<accession>A0A183AUA2</accession>
<evidence type="ECO:0000256" key="1">
    <source>
        <dbReference type="SAM" id="MobiDB-lite"/>
    </source>
</evidence>
<gene>
    <name evidence="2" type="ORF">ECPE_LOCUS10537</name>
</gene>
<feature type="region of interest" description="Disordered" evidence="1">
    <location>
        <begin position="13"/>
        <end position="35"/>
    </location>
</feature>
<dbReference type="EMBL" id="UZAN01049236">
    <property type="protein sequence ID" value="VDP87217.1"/>
    <property type="molecule type" value="Genomic_DNA"/>
</dbReference>
<reference evidence="2 3" key="2">
    <citation type="submission" date="2018-11" db="EMBL/GenBank/DDBJ databases">
        <authorList>
            <consortium name="Pathogen Informatics"/>
        </authorList>
    </citation>
    <scope>NUCLEOTIDE SEQUENCE [LARGE SCALE GENOMIC DNA]</scope>
    <source>
        <strain evidence="2 3">Egypt</strain>
    </source>
</reference>
<reference evidence="4" key="1">
    <citation type="submission" date="2016-06" db="UniProtKB">
        <authorList>
            <consortium name="WormBaseParasite"/>
        </authorList>
    </citation>
    <scope>IDENTIFICATION</scope>
</reference>
<keyword evidence="3" id="KW-1185">Reference proteome</keyword>
<dbReference type="AlphaFoldDB" id="A0A183AUA2"/>
<evidence type="ECO:0000313" key="3">
    <source>
        <dbReference type="Proteomes" id="UP000272942"/>
    </source>
</evidence>
<name>A0A183AUA2_9TREM</name>
<dbReference type="Proteomes" id="UP000272942">
    <property type="component" value="Unassembled WGS sequence"/>
</dbReference>
<protein>
    <submittedName>
        <fullName evidence="2 4">Uncharacterized protein</fullName>
    </submittedName>
</protein>
<evidence type="ECO:0000313" key="4">
    <source>
        <dbReference type="WBParaSite" id="ECPE_0001056901-mRNA-1"/>
    </source>
</evidence>
<proteinExistence type="predicted"/>
<organism evidence="4">
    <name type="scientific">Echinostoma caproni</name>
    <dbReference type="NCBI Taxonomy" id="27848"/>
    <lineage>
        <taxon>Eukaryota</taxon>
        <taxon>Metazoa</taxon>
        <taxon>Spiralia</taxon>
        <taxon>Lophotrochozoa</taxon>
        <taxon>Platyhelminthes</taxon>
        <taxon>Trematoda</taxon>
        <taxon>Digenea</taxon>
        <taxon>Plagiorchiida</taxon>
        <taxon>Echinostomata</taxon>
        <taxon>Echinostomatoidea</taxon>
        <taxon>Echinostomatidae</taxon>
        <taxon>Echinostoma</taxon>
    </lineage>
</organism>
<evidence type="ECO:0000313" key="2">
    <source>
        <dbReference type="EMBL" id="VDP87217.1"/>
    </source>
</evidence>